<feature type="binding site" evidence="1">
    <location>
        <position position="73"/>
    </location>
    <ligand>
        <name>Mg(2+)</name>
        <dbReference type="ChEBI" id="CHEBI:18420"/>
        <label>3</label>
    </ligand>
</feature>
<dbReference type="RefSeq" id="WP_306978007.1">
    <property type="nucleotide sequence ID" value="NZ_JAUSTQ010000015.1"/>
</dbReference>
<feature type="binding site" evidence="1">
    <location>
        <position position="73"/>
    </location>
    <ligand>
        <name>Mg(2+)</name>
        <dbReference type="ChEBI" id="CHEBI:18420"/>
        <label>2</label>
    </ligand>
</feature>
<dbReference type="InterPro" id="IPR016188">
    <property type="entry name" value="PurM-like_N"/>
</dbReference>
<feature type="domain" description="PurM-like N-terminal" evidence="2">
    <location>
        <begin position="25"/>
        <end position="138"/>
    </location>
</feature>
<dbReference type="HAMAP" id="MF_02128">
    <property type="entry name" value="TMP_kinase"/>
    <property type="match status" value="1"/>
</dbReference>
<feature type="binding site" evidence="1">
    <location>
        <position position="103"/>
    </location>
    <ligand>
        <name>ATP</name>
        <dbReference type="ChEBI" id="CHEBI:30616"/>
    </ligand>
</feature>
<evidence type="ECO:0000313" key="4">
    <source>
        <dbReference type="EMBL" id="MDQ0160617.1"/>
    </source>
</evidence>
<dbReference type="GO" id="GO:0009030">
    <property type="term" value="F:thiamine-phosphate kinase activity"/>
    <property type="evidence" value="ECO:0007669"/>
    <property type="project" value="UniProtKB-EC"/>
</dbReference>
<feature type="binding site" evidence="1">
    <location>
        <position position="73"/>
    </location>
    <ligand>
        <name>Mg(2+)</name>
        <dbReference type="ChEBI" id="CHEBI:18420"/>
        <label>4</label>
    </ligand>
</feature>
<dbReference type="CDD" id="cd02194">
    <property type="entry name" value="ThiL"/>
    <property type="match status" value="1"/>
</dbReference>
<dbReference type="EMBL" id="JAUSTQ010000015">
    <property type="protein sequence ID" value="MDQ0160617.1"/>
    <property type="molecule type" value="Genomic_DNA"/>
</dbReference>
<comment type="function">
    <text evidence="1">Catalyzes the ATP-dependent phosphorylation of thiamine-monophosphate (TMP) to form thiamine-pyrophosphate (TPP), the active form of vitamin B1.</text>
</comment>
<feature type="binding site" evidence="1">
    <location>
        <position position="51"/>
    </location>
    <ligand>
        <name>substrate</name>
    </ligand>
</feature>
<comment type="miscellaneous">
    <text evidence="1">Reaction mechanism of ThiL seems to utilize a direct, inline transfer of the gamma-phosphate of ATP to TMP rather than a phosphorylated enzyme intermediate.</text>
</comment>
<feature type="binding site" evidence="1">
    <location>
        <position position="27"/>
    </location>
    <ligand>
        <name>Mg(2+)</name>
        <dbReference type="ChEBI" id="CHEBI:18420"/>
        <label>4</label>
    </ligand>
</feature>
<keyword evidence="1" id="KW-0067">ATP-binding</keyword>
<comment type="catalytic activity">
    <reaction evidence="1">
        <text>thiamine phosphate + ATP = thiamine diphosphate + ADP</text>
        <dbReference type="Rhea" id="RHEA:15913"/>
        <dbReference type="ChEBI" id="CHEBI:30616"/>
        <dbReference type="ChEBI" id="CHEBI:37575"/>
        <dbReference type="ChEBI" id="CHEBI:58937"/>
        <dbReference type="ChEBI" id="CHEBI:456216"/>
        <dbReference type="EC" id="2.7.4.16"/>
    </reaction>
</comment>
<organism evidence="4 5">
    <name type="scientific">Alkalibacillus salilacus</name>
    <dbReference type="NCBI Taxonomy" id="284582"/>
    <lineage>
        <taxon>Bacteria</taxon>
        <taxon>Bacillati</taxon>
        <taxon>Bacillota</taxon>
        <taxon>Bacilli</taxon>
        <taxon>Bacillales</taxon>
        <taxon>Bacillaceae</taxon>
        <taxon>Alkalibacillus</taxon>
    </lineage>
</organism>
<comment type="caution">
    <text evidence="1">Lacks conserved residue(s) required for the propagation of feature annotation.</text>
</comment>
<protein>
    <recommendedName>
        <fullName evidence="1">Thiamine-monophosphate kinase</fullName>
        <shortName evidence="1">TMP kinase</shortName>
        <shortName evidence="1">Thiamine-phosphate kinase</shortName>
        <ecNumber evidence="1">2.7.4.16</ecNumber>
    </recommendedName>
</protein>
<feature type="binding site" evidence="1">
    <location>
        <position position="146"/>
    </location>
    <ligand>
        <name>ATP</name>
        <dbReference type="ChEBI" id="CHEBI:30616"/>
    </ligand>
</feature>
<keyword evidence="1" id="KW-0460">Magnesium</keyword>
<feature type="binding site" evidence="1">
    <location>
        <position position="258"/>
    </location>
    <ligand>
        <name>substrate</name>
    </ligand>
</feature>
<dbReference type="InterPro" id="IPR006283">
    <property type="entry name" value="ThiL-like"/>
</dbReference>
<dbReference type="InterPro" id="IPR036921">
    <property type="entry name" value="PurM-like_N_sf"/>
</dbReference>
<feature type="domain" description="PurM-like C-terminal" evidence="3">
    <location>
        <begin position="176"/>
        <end position="293"/>
    </location>
</feature>
<evidence type="ECO:0000313" key="5">
    <source>
        <dbReference type="Proteomes" id="UP001224359"/>
    </source>
</evidence>
<dbReference type="Proteomes" id="UP001224359">
    <property type="component" value="Unassembled WGS sequence"/>
</dbReference>
<feature type="binding site" evidence="1">
    <location>
        <position position="121"/>
    </location>
    <ligand>
        <name>Mg(2+)</name>
        <dbReference type="ChEBI" id="CHEBI:18420"/>
        <label>1</label>
    </ligand>
</feature>
<accession>A0ABT9VI25</accession>
<keyword evidence="5" id="KW-1185">Reference proteome</keyword>
<comment type="caution">
    <text evidence="4">The sequence shown here is derived from an EMBL/GenBank/DDBJ whole genome shotgun (WGS) entry which is preliminary data.</text>
</comment>
<evidence type="ECO:0000259" key="3">
    <source>
        <dbReference type="Pfam" id="PF02769"/>
    </source>
</evidence>
<dbReference type="Pfam" id="PF02769">
    <property type="entry name" value="AIRS_C"/>
    <property type="match status" value="1"/>
</dbReference>
<feature type="binding site" evidence="1">
    <location>
        <position position="43"/>
    </location>
    <ligand>
        <name>Mg(2+)</name>
        <dbReference type="ChEBI" id="CHEBI:18420"/>
        <label>1</label>
    </ligand>
</feature>
<keyword evidence="1 4" id="KW-0808">Transferase</keyword>
<feature type="binding site" evidence="1">
    <location>
        <position position="210"/>
    </location>
    <ligand>
        <name>ATP</name>
        <dbReference type="ChEBI" id="CHEBI:30616"/>
    </ligand>
</feature>
<comment type="similarity">
    <text evidence="1">Belongs to the thiamine-monophosphate kinase family.</text>
</comment>
<keyword evidence="1 4" id="KW-0418">Kinase</keyword>
<name>A0ABT9VI25_9BACI</name>
<dbReference type="PIRSF" id="PIRSF005303">
    <property type="entry name" value="Thiam_monoph_kin"/>
    <property type="match status" value="1"/>
</dbReference>
<dbReference type="PANTHER" id="PTHR30270">
    <property type="entry name" value="THIAMINE-MONOPHOSPHATE KINASE"/>
    <property type="match status" value="1"/>
</dbReference>
<keyword evidence="1" id="KW-0547">Nucleotide-binding</keyword>
<gene>
    <name evidence="1" type="primary">thiL</name>
    <name evidence="4" type="ORF">J2S77_002621</name>
</gene>
<feature type="binding site" evidence="1">
    <location>
        <position position="27"/>
    </location>
    <ligand>
        <name>Mg(2+)</name>
        <dbReference type="ChEBI" id="CHEBI:18420"/>
        <label>3</label>
    </ligand>
</feature>
<feature type="binding site" evidence="1">
    <location>
        <position position="317"/>
    </location>
    <ligand>
        <name>substrate</name>
    </ligand>
</feature>
<dbReference type="Gene3D" id="3.30.1330.10">
    <property type="entry name" value="PurM-like, N-terminal domain"/>
    <property type="match status" value="1"/>
</dbReference>
<dbReference type="SUPFAM" id="SSF55326">
    <property type="entry name" value="PurM N-terminal domain-like"/>
    <property type="match status" value="1"/>
</dbReference>
<dbReference type="InterPro" id="IPR010918">
    <property type="entry name" value="PurM-like_C_dom"/>
</dbReference>
<reference evidence="4 5" key="1">
    <citation type="submission" date="2023-07" db="EMBL/GenBank/DDBJ databases">
        <title>Genomic Encyclopedia of Type Strains, Phase IV (KMG-IV): sequencing the most valuable type-strain genomes for metagenomic binning, comparative biology and taxonomic classification.</title>
        <authorList>
            <person name="Goeker M."/>
        </authorList>
    </citation>
    <scope>NUCLEOTIDE SEQUENCE [LARGE SCALE GENOMIC DNA]</scope>
    <source>
        <strain evidence="4 5">DSM 16460</strain>
    </source>
</reference>
<feature type="binding site" evidence="1">
    <location>
        <position position="211"/>
    </location>
    <ligand>
        <name>Mg(2+)</name>
        <dbReference type="ChEBI" id="CHEBI:18420"/>
        <label>5</label>
    </ligand>
</feature>
<dbReference type="PANTHER" id="PTHR30270:SF0">
    <property type="entry name" value="THIAMINE-MONOPHOSPHATE KINASE"/>
    <property type="match status" value="1"/>
</dbReference>
<dbReference type="InterPro" id="IPR036676">
    <property type="entry name" value="PurM-like_C_sf"/>
</dbReference>
<dbReference type="EC" id="2.7.4.16" evidence="1"/>
<dbReference type="Pfam" id="PF00586">
    <property type="entry name" value="AIRS"/>
    <property type="match status" value="1"/>
</dbReference>
<feature type="binding site" evidence="1">
    <location>
        <position position="208"/>
    </location>
    <ligand>
        <name>Mg(2+)</name>
        <dbReference type="ChEBI" id="CHEBI:18420"/>
        <label>3</label>
    </ligand>
</feature>
<keyword evidence="1" id="KW-0479">Metal-binding</keyword>
<feature type="binding site" evidence="1">
    <location>
        <begin position="120"/>
        <end position="121"/>
    </location>
    <ligand>
        <name>ATP</name>
        <dbReference type="ChEBI" id="CHEBI:30616"/>
    </ligand>
</feature>
<feature type="binding site" evidence="1">
    <location>
        <position position="44"/>
    </location>
    <ligand>
        <name>Mg(2+)</name>
        <dbReference type="ChEBI" id="CHEBI:18420"/>
        <label>1</label>
    </ligand>
</feature>
<dbReference type="Gene3D" id="3.90.650.10">
    <property type="entry name" value="PurM-like C-terminal domain"/>
    <property type="match status" value="1"/>
</dbReference>
<proteinExistence type="inferred from homology"/>
<evidence type="ECO:0000259" key="2">
    <source>
        <dbReference type="Pfam" id="PF00586"/>
    </source>
</evidence>
<dbReference type="SUPFAM" id="SSF56042">
    <property type="entry name" value="PurM C-terminal domain-like"/>
    <property type="match status" value="1"/>
</dbReference>
<dbReference type="NCBIfam" id="TIGR01379">
    <property type="entry name" value="thiL"/>
    <property type="match status" value="1"/>
</dbReference>
<feature type="binding site" evidence="1">
    <location>
        <position position="44"/>
    </location>
    <ligand>
        <name>Mg(2+)</name>
        <dbReference type="ChEBI" id="CHEBI:18420"/>
        <label>2</label>
    </ligand>
</feature>
<comment type="pathway">
    <text evidence="1">Cofactor biosynthesis; thiamine diphosphate biosynthesis; thiamine diphosphate from thiamine phosphate: step 1/1.</text>
</comment>
<evidence type="ECO:0000256" key="1">
    <source>
        <dbReference type="HAMAP-Rule" id="MF_02128"/>
    </source>
</evidence>
<sequence length="320" mass="35680">MKEREWLQAIKPKSYRQPSVIKGFGDDGAVIKPPVGHELVIVTDAMVEDVHFSLDYMSLYEVGYRVLAANISDLIAMGSRPLYYLVSLTVPSHYQVQDMTLLYEGMGELAKEAHMDLIGGDTTGGSQLMISITAYGSVLPQYKRLRQHAKPKDIVFTTGYLGEAGYGFDLLQKNPSHSNRFANQHKQPKLRLAFTYVSENLTRLALNDISDGIATELNELAEASQVNITIEADALPIHPDMQHLSKNKQLKYALTAGEDFELVGTCSNEEWNKLEDLCNTYSIPVKRIGTVSSMTSSTPQVFLYQNNQAHLLTSSGYEHQ</sequence>
<keyword evidence="1" id="KW-0784">Thiamine biosynthesis</keyword>